<gene>
    <name evidence="3" type="ORF">C8Q69DRAFT_512638</name>
</gene>
<evidence type="ECO:0000313" key="3">
    <source>
        <dbReference type="EMBL" id="RWQ99930.1"/>
    </source>
</evidence>
<dbReference type="Proteomes" id="UP000283841">
    <property type="component" value="Unassembled WGS sequence"/>
</dbReference>
<reference evidence="3 4" key="1">
    <citation type="journal article" date="2018" name="Front. Microbiol.">
        <title>Genomic and genetic insights into a cosmopolitan fungus, Paecilomyces variotii (Eurotiales).</title>
        <authorList>
            <person name="Urquhart A.S."/>
            <person name="Mondo S.J."/>
            <person name="Makela M.R."/>
            <person name="Hane J.K."/>
            <person name="Wiebenga A."/>
            <person name="He G."/>
            <person name="Mihaltcheva S."/>
            <person name="Pangilinan J."/>
            <person name="Lipzen A."/>
            <person name="Barry K."/>
            <person name="de Vries R.P."/>
            <person name="Grigoriev I.V."/>
            <person name="Idnurm A."/>
        </authorList>
    </citation>
    <scope>NUCLEOTIDE SEQUENCE [LARGE SCALE GENOMIC DNA]</scope>
    <source>
        <strain evidence="3 4">CBS 101075</strain>
    </source>
</reference>
<evidence type="ECO:0000256" key="1">
    <source>
        <dbReference type="ARBA" id="ARBA00023002"/>
    </source>
</evidence>
<dbReference type="SMART" id="SM00829">
    <property type="entry name" value="PKS_ER"/>
    <property type="match status" value="1"/>
</dbReference>
<dbReference type="InterPro" id="IPR045010">
    <property type="entry name" value="MDR_fam"/>
</dbReference>
<keyword evidence="1" id="KW-0560">Oxidoreductase</keyword>
<dbReference type="InterPro" id="IPR036291">
    <property type="entry name" value="NAD(P)-bd_dom_sf"/>
</dbReference>
<keyword evidence="4" id="KW-1185">Reference proteome</keyword>
<dbReference type="Gene3D" id="3.90.180.10">
    <property type="entry name" value="Medium-chain alcohol dehydrogenases, catalytic domain"/>
    <property type="match status" value="1"/>
</dbReference>
<proteinExistence type="predicted"/>
<dbReference type="Pfam" id="PF16884">
    <property type="entry name" value="ADH_N_2"/>
    <property type="match status" value="1"/>
</dbReference>
<dbReference type="InterPro" id="IPR020843">
    <property type="entry name" value="ER"/>
</dbReference>
<sequence>MTRSNKQVIYVNPPSPAIDPSLEKGTFGLKVTPVPDQVPEDKVLVRVHYLSLDPAMRQWLTAKRSYIAPVERGAVMRGHGIAQVIAVGSSLRNQYKVGEWVTAMPGWQEYALLGAKEIRKVSIPKGGRVTDVLSVLGLTGLTAYFGMLEGAGVKAGDTVVVSGAAGATGSVAGQIAKIKGAKRVIGLAGSKDKCDHLKNELGFDFAINYRDADWRRQLKDATPEYIDVFFDNVGGEILDACLSRAAQNARFAICGAISQYNAAKPQGPSSYMNIISMRITMKGFITFDYAKQYPTALKDLATWLSEGKIKRKEHIVKAGVEAAPQALVDLFAGRNTGKMMVEVTPMSEAVTEAPRSNL</sequence>
<dbReference type="GeneID" id="39602573"/>
<dbReference type="InterPro" id="IPR013149">
    <property type="entry name" value="ADH-like_C"/>
</dbReference>
<accession>A0A443I743</accession>
<dbReference type="AlphaFoldDB" id="A0A443I743"/>
<dbReference type="RefSeq" id="XP_028489575.1">
    <property type="nucleotide sequence ID" value="XM_028633296.1"/>
</dbReference>
<name>A0A443I743_BYSSP</name>
<dbReference type="CDD" id="cd05288">
    <property type="entry name" value="PGDH"/>
    <property type="match status" value="1"/>
</dbReference>
<dbReference type="EMBL" id="RCNU01000001">
    <property type="protein sequence ID" value="RWQ99930.1"/>
    <property type="molecule type" value="Genomic_DNA"/>
</dbReference>
<dbReference type="FunFam" id="3.40.50.720:FF:000121">
    <property type="entry name" value="Prostaglandin reductase 2"/>
    <property type="match status" value="1"/>
</dbReference>
<dbReference type="InterPro" id="IPR041694">
    <property type="entry name" value="ADH_N_2"/>
</dbReference>
<dbReference type="InterPro" id="IPR011032">
    <property type="entry name" value="GroES-like_sf"/>
</dbReference>
<dbReference type="Pfam" id="PF00107">
    <property type="entry name" value="ADH_zinc_N"/>
    <property type="match status" value="1"/>
</dbReference>
<feature type="domain" description="Enoyl reductase (ER)" evidence="2">
    <location>
        <begin position="25"/>
        <end position="341"/>
    </location>
</feature>
<protein>
    <submittedName>
        <fullName evidence="3">Alcohol dehydrogenase</fullName>
    </submittedName>
</protein>
<dbReference type="Gene3D" id="3.40.50.720">
    <property type="entry name" value="NAD(P)-binding Rossmann-like Domain"/>
    <property type="match status" value="1"/>
</dbReference>
<dbReference type="GO" id="GO:0016628">
    <property type="term" value="F:oxidoreductase activity, acting on the CH-CH group of donors, NAD or NADP as acceptor"/>
    <property type="evidence" value="ECO:0007669"/>
    <property type="project" value="InterPro"/>
</dbReference>
<dbReference type="PANTHER" id="PTHR43205">
    <property type="entry name" value="PROSTAGLANDIN REDUCTASE"/>
    <property type="match status" value="1"/>
</dbReference>
<dbReference type="SUPFAM" id="SSF51735">
    <property type="entry name" value="NAD(P)-binding Rossmann-fold domains"/>
    <property type="match status" value="1"/>
</dbReference>
<evidence type="ECO:0000313" key="4">
    <source>
        <dbReference type="Proteomes" id="UP000283841"/>
    </source>
</evidence>
<dbReference type="PANTHER" id="PTHR43205:SF42">
    <property type="entry name" value="ALCOHOL DEHYDROGENASE, ZINC-CONTAINING (AFU_ORTHOLOGUE AFUA_7G04530)"/>
    <property type="match status" value="1"/>
</dbReference>
<evidence type="ECO:0000259" key="2">
    <source>
        <dbReference type="SMART" id="SM00829"/>
    </source>
</evidence>
<dbReference type="VEuPathDB" id="FungiDB:C8Q69DRAFT_512638"/>
<organism evidence="3 4">
    <name type="scientific">Byssochlamys spectabilis</name>
    <name type="common">Paecilomyces variotii</name>
    <dbReference type="NCBI Taxonomy" id="264951"/>
    <lineage>
        <taxon>Eukaryota</taxon>
        <taxon>Fungi</taxon>
        <taxon>Dikarya</taxon>
        <taxon>Ascomycota</taxon>
        <taxon>Pezizomycotina</taxon>
        <taxon>Eurotiomycetes</taxon>
        <taxon>Eurotiomycetidae</taxon>
        <taxon>Eurotiales</taxon>
        <taxon>Thermoascaceae</taxon>
        <taxon>Paecilomyces</taxon>
    </lineage>
</organism>
<dbReference type="SUPFAM" id="SSF50129">
    <property type="entry name" value="GroES-like"/>
    <property type="match status" value="1"/>
</dbReference>
<comment type="caution">
    <text evidence="3">The sequence shown here is derived from an EMBL/GenBank/DDBJ whole genome shotgun (WGS) entry which is preliminary data.</text>
</comment>